<proteinExistence type="inferred from homology"/>
<dbReference type="PANTHER" id="PTHR19321">
    <property type="entry name" value="PROTEIN REGULATOR OF CYTOKINESIS 1 PRC1-RELATED"/>
    <property type="match status" value="1"/>
</dbReference>
<keyword evidence="4" id="KW-0963">Cytoplasm</keyword>
<evidence type="ECO:0000256" key="1">
    <source>
        <dbReference type="ARBA" id="ARBA00004123"/>
    </source>
</evidence>
<dbReference type="PANTHER" id="PTHR19321:SF34">
    <property type="entry name" value="MICROTUBULE-ASSOCIATED PROTEIN, MAP65_ASE1_PRC1"/>
    <property type="match status" value="1"/>
</dbReference>
<dbReference type="Gene3D" id="1.20.58.1520">
    <property type="match status" value="1"/>
</dbReference>
<dbReference type="GO" id="GO:0000226">
    <property type="term" value="P:microtubule cytoskeleton organization"/>
    <property type="evidence" value="ECO:0007669"/>
    <property type="project" value="InterPro"/>
</dbReference>
<dbReference type="GO" id="GO:0000911">
    <property type="term" value="P:cytokinesis by cell plate formation"/>
    <property type="evidence" value="ECO:0007669"/>
    <property type="project" value="TreeGrafter"/>
</dbReference>
<keyword evidence="11" id="KW-1185">Reference proteome</keyword>
<dbReference type="InterPro" id="IPR007145">
    <property type="entry name" value="MAP65_Ase1_PRC1"/>
</dbReference>
<evidence type="ECO:0000256" key="3">
    <source>
        <dbReference type="ARBA" id="ARBA00006187"/>
    </source>
</evidence>
<comment type="subcellular location">
    <subcellularLocation>
        <location evidence="2">Cytoplasm</location>
        <location evidence="2">Cytoskeleton</location>
    </subcellularLocation>
    <subcellularLocation>
        <location evidence="1">Nucleus</location>
    </subcellularLocation>
</comment>
<dbReference type="EMBL" id="JAUHHV010000007">
    <property type="protein sequence ID" value="KAK1418018.1"/>
    <property type="molecule type" value="Genomic_DNA"/>
</dbReference>
<dbReference type="GO" id="GO:0005737">
    <property type="term" value="C:cytoplasm"/>
    <property type="evidence" value="ECO:0007669"/>
    <property type="project" value="TreeGrafter"/>
</dbReference>
<keyword evidence="5" id="KW-0597">Phosphoprotein</keyword>
<comment type="caution">
    <text evidence="10">The sequence shown here is derived from an EMBL/GenBank/DDBJ whole genome shotgun (WGS) entry which is preliminary data.</text>
</comment>
<evidence type="ECO:0000256" key="7">
    <source>
        <dbReference type="ARBA" id="ARBA00023212"/>
    </source>
</evidence>
<accession>A0AAD8K8L1</accession>
<evidence type="ECO:0000313" key="11">
    <source>
        <dbReference type="Proteomes" id="UP001229421"/>
    </source>
</evidence>
<dbReference type="AlphaFoldDB" id="A0AAD8K8L1"/>
<evidence type="ECO:0000256" key="9">
    <source>
        <dbReference type="SAM" id="Coils"/>
    </source>
</evidence>
<keyword evidence="7" id="KW-0206">Cytoskeleton</keyword>
<gene>
    <name evidence="10" type="ORF">QVD17_27154</name>
</gene>
<organism evidence="10 11">
    <name type="scientific">Tagetes erecta</name>
    <name type="common">African marigold</name>
    <dbReference type="NCBI Taxonomy" id="13708"/>
    <lineage>
        <taxon>Eukaryota</taxon>
        <taxon>Viridiplantae</taxon>
        <taxon>Streptophyta</taxon>
        <taxon>Embryophyta</taxon>
        <taxon>Tracheophyta</taxon>
        <taxon>Spermatophyta</taxon>
        <taxon>Magnoliopsida</taxon>
        <taxon>eudicotyledons</taxon>
        <taxon>Gunneridae</taxon>
        <taxon>Pentapetalae</taxon>
        <taxon>asterids</taxon>
        <taxon>campanulids</taxon>
        <taxon>Asterales</taxon>
        <taxon>Asteraceae</taxon>
        <taxon>Asteroideae</taxon>
        <taxon>Heliantheae alliance</taxon>
        <taxon>Tageteae</taxon>
        <taxon>Tagetes</taxon>
    </lineage>
</organism>
<evidence type="ECO:0000256" key="4">
    <source>
        <dbReference type="ARBA" id="ARBA00022490"/>
    </source>
</evidence>
<name>A0AAD8K8L1_TARER</name>
<dbReference type="Pfam" id="PF03999">
    <property type="entry name" value="MAP65_ASE1"/>
    <property type="match status" value="1"/>
</dbReference>
<dbReference type="GO" id="GO:0005634">
    <property type="term" value="C:nucleus"/>
    <property type="evidence" value="ECO:0007669"/>
    <property type="project" value="UniProtKB-SubCell"/>
</dbReference>
<keyword evidence="6" id="KW-0493">Microtubule</keyword>
<evidence type="ECO:0000256" key="8">
    <source>
        <dbReference type="ARBA" id="ARBA00023242"/>
    </source>
</evidence>
<dbReference type="Proteomes" id="UP001229421">
    <property type="component" value="Unassembled WGS sequence"/>
</dbReference>
<evidence type="ECO:0000313" key="10">
    <source>
        <dbReference type="EMBL" id="KAK1418018.1"/>
    </source>
</evidence>
<dbReference type="GO" id="GO:0005874">
    <property type="term" value="C:microtubule"/>
    <property type="evidence" value="ECO:0007669"/>
    <property type="project" value="UniProtKB-KW"/>
</dbReference>
<feature type="coiled-coil region" evidence="9">
    <location>
        <begin position="464"/>
        <end position="494"/>
    </location>
</feature>
<keyword evidence="8" id="KW-0539">Nucleus</keyword>
<evidence type="ECO:0000256" key="5">
    <source>
        <dbReference type="ARBA" id="ARBA00022553"/>
    </source>
</evidence>
<dbReference type="GO" id="GO:0005819">
    <property type="term" value="C:spindle"/>
    <property type="evidence" value="ECO:0007669"/>
    <property type="project" value="TreeGrafter"/>
</dbReference>
<sequence>MTGNGVQKLHIGETTCGSLLLQLQKIWDEVGESDEERDKMLLQLEQECLNVYKRKVDQAAKSKSHLLQALADAKLEYTTLLASLEEKSLVNIPDKPSGTIKEQLASIAPALEQLWIQKEERIKQFTDMQTQIMKICGEISGSNELPQSVKVDESDLSLKMLKRFHDRLQELQKEKSQRLNRVIEFVNILHGICVVLEIDICSTVKDVHPSLIDATGAQFKSISNDTLARLAKTVTALEEVKKQRLHKYQDLAVKLTELWNLMDTSEEERNLFDHVTCNISASVDDITAPGALALHFIEQAEVEVERLDRLKASRMKEIALKRQEELEEIFVRAHIEIDTEAAREKILALTESGNVEPSELLADMDAQINKAKEDALSRKDILDKVDKWMSACEEETWLEDYNRDDNRYSGSRGAHLNLKRAEKARILVSKIPGLVDTLVAKTRAWEEEHGTIFAYDGVPLLTILDKYAVLRHEKEEEKRKMRDQKKMHEQLNTEQEVMFGTKPSPLRPPSSSKKVLGPRVNAAINGALNRRLSMVQNGPRSAKRDNTRPVAPLNYVALSKMDAAAAASAISP</sequence>
<evidence type="ECO:0000256" key="2">
    <source>
        <dbReference type="ARBA" id="ARBA00004245"/>
    </source>
</evidence>
<dbReference type="GO" id="GO:0008017">
    <property type="term" value="F:microtubule binding"/>
    <property type="evidence" value="ECO:0007669"/>
    <property type="project" value="InterPro"/>
</dbReference>
<comment type="similarity">
    <text evidence="3">Belongs to the MAP65/ASE1 family.</text>
</comment>
<dbReference type="FunFam" id="1.20.58.1520:FF:000002">
    <property type="entry name" value="65-kDa microtubule-associated protein 6"/>
    <property type="match status" value="1"/>
</dbReference>
<evidence type="ECO:0000256" key="6">
    <source>
        <dbReference type="ARBA" id="ARBA00022701"/>
    </source>
</evidence>
<reference evidence="10" key="1">
    <citation type="journal article" date="2023" name="bioRxiv">
        <title>Improved chromosome-level genome assembly for marigold (Tagetes erecta).</title>
        <authorList>
            <person name="Jiang F."/>
            <person name="Yuan L."/>
            <person name="Wang S."/>
            <person name="Wang H."/>
            <person name="Xu D."/>
            <person name="Wang A."/>
            <person name="Fan W."/>
        </authorList>
    </citation>
    <scope>NUCLEOTIDE SEQUENCE</scope>
    <source>
        <strain evidence="10">WSJ</strain>
        <tissue evidence="10">Leaf</tissue>
    </source>
</reference>
<protein>
    <submittedName>
        <fullName evidence="10">Uncharacterized protein</fullName>
    </submittedName>
</protein>
<keyword evidence="9" id="KW-0175">Coiled coil</keyword>